<protein>
    <submittedName>
        <fullName evidence="2">ABC transporter permease</fullName>
    </submittedName>
</protein>
<gene>
    <name evidence="2" type="ORF">FYJ61_05025</name>
</gene>
<evidence type="ECO:0000313" key="3">
    <source>
        <dbReference type="Proteomes" id="UP000452141"/>
    </source>
</evidence>
<reference evidence="2 3" key="1">
    <citation type="submission" date="2019-08" db="EMBL/GenBank/DDBJ databases">
        <title>In-depth cultivation of the pig gut microbiome towards novel bacterial diversity and tailored functional studies.</title>
        <authorList>
            <person name="Wylensek D."/>
            <person name="Hitch T.C.A."/>
            <person name="Clavel T."/>
        </authorList>
    </citation>
    <scope>NUCLEOTIDE SEQUENCE [LARGE SCALE GENOMIC DNA]</scope>
    <source>
        <strain evidence="2 3">WCA-470BD-2E</strain>
    </source>
</reference>
<feature type="transmembrane region" description="Helical" evidence="1">
    <location>
        <begin position="349"/>
        <end position="368"/>
    </location>
</feature>
<feature type="transmembrane region" description="Helical" evidence="1">
    <location>
        <begin position="106"/>
        <end position="123"/>
    </location>
</feature>
<evidence type="ECO:0000313" key="2">
    <source>
        <dbReference type="EMBL" id="MST79842.1"/>
    </source>
</evidence>
<keyword evidence="1" id="KW-0472">Membrane</keyword>
<keyword evidence="1" id="KW-1133">Transmembrane helix</keyword>
<accession>A0A844FNT3</accession>
<sequence>MRELAKKRLSVNFKQSTKYLALVFNDFFVLALIFIFGAVMFWYAKIMKVLPAGKWYYPLILAGILWIASLPGKLVTLFQEADRQFLFTQDDAVKDYLDEMRGYSRLLPAILIGITAAILYPFASLKVGLNGSNYLFLVLALYWGKMAEQQVVSQEFTFDHRVKRASWLARGLTLAMLLAALYLIPQIAGIVILIPVAASFFLKKRGEKRQGQVFDWQYAIDYETERKDLVYAAFSLFTDVREKRVNIRRRKYLDFLLPSLKKETANSFLFRRSLLRNPEYLNLLARMTAFIVLISLMIADWTWTVPIAFLILYLTVWQLLPLAENYDRNIMYRVYPIDQAKKGQDLSRVLSWALFLQAIVVATVWLIALPKEKILSVGLLLLWTLLLAKVYLPYKTKEVEKRARYGKKSGRRK</sequence>
<evidence type="ECO:0000256" key="1">
    <source>
        <dbReference type="SAM" id="Phobius"/>
    </source>
</evidence>
<dbReference type="Proteomes" id="UP000452141">
    <property type="component" value="Unassembled WGS sequence"/>
</dbReference>
<name>A0A844FNT3_9LACO</name>
<dbReference type="RefSeq" id="WP_154486813.1">
    <property type="nucleotide sequence ID" value="NZ_VUMW01000011.1"/>
</dbReference>
<dbReference type="InterPro" id="IPR010288">
    <property type="entry name" value="EcsB_ABC"/>
</dbReference>
<comment type="caution">
    <text evidence="2">The sequence shown here is derived from an EMBL/GenBank/DDBJ whole genome shotgun (WGS) entry which is preliminary data.</text>
</comment>
<proteinExistence type="predicted"/>
<organism evidence="2 3">
    <name type="scientific">Lactobacillus equicursoris</name>
    <dbReference type="NCBI Taxonomy" id="420645"/>
    <lineage>
        <taxon>Bacteria</taxon>
        <taxon>Bacillati</taxon>
        <taxon>Bacillota</taxon>
        <taxon>Bacilli</taxon>
        <taxon>Lactobacillales</taxon>
        <taxon>Lactobacillaceae</taxon>
        <taxon>Lactobacillus</taxon>
    </lineage>
</organism>
<keyword evidence="1" id="KW-0812">Transmembrane</keyword>
<feature type="transmembrane region" description="Helical" evidence="1">
    <location>
        <begin position="174"/>
        <end position="202"/>
    </location>
</feature>
<dbReference type="Pfam" id="PF05975">
    <property type="entry name" value="EcsB"/>
    <property type="match status" value="1"/>
</dbReference>
<feature type="transmembrane region" description="Helical" evidence="1">
    <location>
        <begin position="20"/>
        <end position="43"/>
    </location>
</feature>
<dbReference type="EMBL" id="VUMW01000011">
    <property type="protein sequence ID" value="MST79842.1"/>
    <property type="molecule type" value="Genomic_DNA"/>
</dbReference>
<feature type="transmembrane region" description="Helical" evidence="1">
    <location>
        <begin position="305"/>
        <end position="323"/>
    </location>
</feature>
<feature type="transmembrane region" description="Helical" evidence="1">
    <location>
        <begin position="374"/>
        <end position="392"/>
    </location>
</feature>
<dbReference type="AlphaFoldDB" id="A0A844FNT3"/>
<dbReference type="PIRSF" id="PIRSF037259">
    <property type="entry name" value="EcsB_ABC"/>
    <property type="match status" value="1"/>
</dbReference>
<dbReference type="GO" id="GO:0016020">
    <property type="term" value="C:membrane"/>
    <property type="evidence" value="ECO:0007669"/>
    <property type="project" value="InterPro"/>
</dbReference>
<feature type="transmembrane region" description="Helical" evidence="1">
    <location>
        <begin position="55"/>
        <end position="75"/>
    </location>
</feature>
<feature type="transmembrane region" description="Helical" evidence="1">
    <location>
        <begin position="280"/>
        <end position="299"/>
    </location>
</feature>